<evidence type="ECO:0000256" key="4">
    <source>
        <dbReference type="PIRSR" id="PIRSR000097-1"/>
    </source>
</evidence>
<dbReference type="Pfam" id="PF00248">
    <property type="entry name" value="Aldo_ket_red"/>
    <property type="match status" value="1"/>
</dbReference>
<dbReference type="PATRIC" id="fig|1121477.3.peg.2086"/>
<keyword evidence="2" id="KW-0521">NADP</keyword>
<keyword evidence="3" id="KW-0560">Oxidoreductase</keyword>
<evidence type="ECO:0000256" key="5">
    <source>
        <dbReference type="PIRSR" id="PIRSR000097-2"/>
    </source>
</evidence>
<dbReference type="PANTHER" id="PTHR43827">
    <property type="entry name" value="2,5-DIKETO-D-GLUCONIC ACID REDUCTASE"/>
    <property type="match status" value="1"/>
</dbReference>
<dbReference type="EMBL" id="FQVC01000004">
    <property type="protein sequence ID" value="SHF00135.1"/>
    <property type="molecule type" value="Genomic_DNA"/>
</dbReference>
<protein>
    <submittedName>
        <fullName evidence="9">2,5-diketo-D-gluconate reductase A</fullName>
    </submittedName>
</protein>
<dbReference type="Proteomes" id="UP000184533">
    <property type="component" value="Unassembled WGS sequence"/>
</dbReference>
<dbReference type="InterPro" id="IPR018170">
    <property type="entry name" value="Aldo/ket_reductase_CS"/>
</dbReference>
<reference evidence="9 11" key="2">
    <citation type="submission" date="2016-11" db="EMBL/GenBank/DDBJ databases">
        <authorList>
            <person name="Jaros S."/>
            <person name="Januszkiewicz K."/>
            <person name="Wedrychowicz H."/>
        </authorList>
    </citation>
    <scope>NUCLEOTIDE SEQUENCE [LARGE SCALE GENOMIC DNA]</scope>
    <source>
        <strain evidence="9 11">DSM 17137</strain>
    </source>
</reference>
<evidence type="ECO:0000259" key="7">
    <source>
        <dbReference type="Pfam" id="PF00248"/>
    </source>
</evidence>
<evidence type="ECO:0000256" key="6">
    <source>
        <dbReference type="PIRSR" id="PIRSR000097-3"/>
    </source>
</evidence>
<dbReference type="OrthoDB" id="9804790at2"/>
<dbReference type="InterPro" id="IPR020471">
    <property type="entry name" value="AKR"/>
</dbReference>
<dbReference type="PIRSF" id="PIRSF000097">
    <property type="entry name" value="AKR"/>
    <property type="match status" value="1"/>
</dbReference>
<dbReference type="SUPFAM" id="SSF51430">
    <property type="entry name" value="NAD(P)-linked oxidoreductase"/>
    <property type="match status" value="1"/>
</dbReference>
<evidence type="ECO:0000313" key="8">
    <source>
        <dbReference type="EMBL" id="KKB85969.1"/>
    </source>
</evidence>
<dbReference type="FunFam" id="3.20.20.100:FF:000015">
    <property type="entry name" value="Oxidoreductase, aldo/keto reductase family"/>
    <property type="match status" value="1"/>
</dbReference>
<comment type="similarity">
    <text evidence="1">Belongs to the aldo/keto reductase family.</text>
</comment>
<dbReference type="PANTHER" id="PTHR43827:SF3">
    <property type="entry name" value="NADP-DEPENDENT OXIDOREDUCTASE DOMAIN-CONTAINING PROTEIN"/>
    <property type="match status" value="1"/>
</dbReference>
<name>A0A0F5LUW9_9HYPH</name>
<dbReference type="InterPro" id="IPR036812">
    <property type="entry name" value="NAD(P)_OxRdtase_dom_sf"/>
</dbReference>
<reference evidence="8 10" key="1">
    <citation type="submission" date="2015-03" db="EMBL/GenBank/DDBJ databases">
        <authorList>
            <person name="Hassan Y.I."/>
            <person name="Lepp D."/>
            <person name="Zhou T."/>
        </authorList>
    </citation>
    <scope>NUCLEOTIDE SEQUENCE [LARGE SCALE GENOMIC DNA]</scope>
    <source>
        <strain evidence="8 10">DSM 17137</strain>
    </source>
</reference>
<dbReference type="PROSITE" id="PS00798">
    <property type="entry name" value="ALDOKETO_REDUCTASE_1"/>
    <property type="match status" value="1"/>
</dbReference>
<evidence type="ECO:0000256" key="3">
    <source>
        <dbReference type="ARBA" id="ARBA00023002"/>
    </source>
</evidence>
<sequence>MTSIPNIALNDGYDIPQIGLGVWQIDNDKVGEPVRAAIDAGYRHIDTAQGYGNESGVGRGIARNGIDRDELFITSKLRTRDQGYDNTLRSFMGSLDRLEMDYLDLFLIHWPVPEQDKYADTWRAFVQLQRDGRIRSIGVSNFLPEHIERIVDKTGVVPAINQVETHPYYQQRAIRDFHTKHRIALESYSPLGGGAVLGDRTIGEIALKHGKSPAQAIIRWHLQEGLIAIPKSAHADRIKANLEVFDFELDAEDLRRIAALDRPDGKKLTPPEQMNDLF</sequence>
<dbReference type="PRINTS" id="PR00069">
    <property type="entry name" value="ALDKETRDTASE"/>
</dbReference>
<feature type="site" description="Lowers pKa of active site Tyr" evidence="6">
    <location>
        <position position="76"/>
    </location>
</feature>
<dbReference type="STRING" id="1121477.SAMN02745223_01530"/>
<organism evidence="8 10">
    <name type="scientific">Devosia limi DSM 17137</name>
    <dbReference type="NCBI Taxonomy" id="1121477"/>
    <lineage>
        <taxon>Bacteria</taxon>
        <taxon>Pseudomonadati</taxon>
        <taxon>Pseudomonadota</taxon>
        <taxon>Alphaproteobacteria</taxon>
        <taxon>Hyphomicrobiales</taxon>
        <taxon>Devosiaceae</taxon>
        <taxon>Devosia</taxon>
    </lineage>
</organism>
<dbReference type="EMBL" id="LAJF01000043">
    <property type="protein sequence ID" value="KKB85969.1"/>
    <property type="molecule type" value="Genomic_DNA"/>
</dbReference>
<evidence type="ECO:0000256" key="1">
    <source>
        <dbReference type="ARBA" id="ARBA00007905"/>
    </source>
</evidence>
<feature type="binding site" evidence="5">
    <location>
        <position position="109"/>
    </location>
    <ligand>
        <name>substrate</name>
    </ligand>
</feature>
<keyword evidence="10" id="KW-1185">Reference proteome</keyword>
<evidence type="ECO:0000313" key="9">
    <source>
        <dbReference type="EMBL" id="SHF00135.1"/>
    </source>
</evidence>
<dbReference type="GO" id="GO:0016616">
    <property type="term" value="F:oxidoreductase activity, acting on the CH-OH group of donors, NAD or NADP as acceptor"/>
    <property type="evidence" value="ECO:0007669"/>
    <property type="project" value="UniProtKB-ARBA"/>
</dbReference>
<evidence type="ECO:0000313" key="11">
    <source>
        <dbReference type="Proteomes" id="UP000184533"/>
    </source>
</evidence>
<proteinExistence type="inferred from homology"/>
<feature type="domain" description="NADP-dependent oxidoreductase" evidence="7">
    <location>
        <begin position="18"/>
        <end position="261"/>
    </location>
</feature>
<dbReference type="PROSITE" id="PS00062">
    <property type="entry name" value="ALDOKETO_REDUCTASE_2"/>
    <property type="match status" value="1"/>
</dbReference>
<dbReference type="Proteomes" id="UP000033608">
    <property type="component" value="Unassembled WGS sequence"/>
</dbReference>
<dbReference type="PROSITE" id="PS00063">
    <property type="entry name" value="ALDOKETO_REDUCTASE_3"/>
    <property type="match status" value="1"/>
</dbReference>
<dbReference type="Gene3D" id="3.20.20.100">
    <property type="entry name" value="NADP-dependent oxidoreductase domain"/>
    <property type="match status" value="1"/>
</dbReference>
<evidence type="ECO:0000313" key="10">
    <source>
        <dbReference type="Proteomes" id="UP000033608"/>
    </source>
</evidence>
<dbReference type="InterPro" id="IPR023210">
    <property type="entry name" value="NADP_OxRdtase_dom"/>
</dbReference>
<feature type="active site" description="Proton donor" evidence="4">
    <location>
        <position position="51"/>
    </location>
</feature>
<gene>
    <name evidence="9" type="ORF">SAMN02745223_01530</name>
    <name evidence="8" type="ORF">VW29_05030</name>
</gene>
<accession>A0A0F5LUW9</accession>
<evidence type="ECO:0000256" key="2">
    <source>
        <dbReference type="ARBA" id="ARBA00022857"/>
    </source>
</evidence>
<dbReference type="AlphaFoldDB" id="A0A0F5LUW9"/>
<dbReference type="RefSeq" id="WP_046134206.1">
    <property type="nucleotide sequence ID" value="NZ_FQVC01000004.1"/>
</dbReference>